<keyword evidence="10" id="KW-0804">Transcription</keyword>
<evidence type="ECO:0000256" key="8">
    <source>
        <dbReference type="ARBA" id="ARBA00023015"/>
    </source>
</evidence>
<evidence type="ECO:0000256" key="9">
    <source>
        <dbReference type="ARBA" id="ARBA00023125"/>
    </source>
</evidence>
<comment type="subcellular location">
    <subcellularLocation>
        <location evidence="1">Cytoplasm</location>
    </subcellularLocation>
</comment>
<dbReference type="CDD" id="cd07153">
    <property type="entry name" value="Fur_like"/>
    <property type="match status" value="1"/>
</dbReference>
<evidence type="ECO:0000256" key="10">
    <source>
        <dbReference type="ARBA" id="ARBA00023163"/>
    </source>
</evidence>
<accession>A0ABN2W5C9</accession>
<keyword evidence="3" id="KW-0963">Cytoplasm</keyword>
<dbReference type="Proteomes" id="UP001501480">
    <property type="component" value="Unassembled WGS sequence"/>
</dbReference>
<name>A0ABN2W5C9_9ACTN</name>
<evidence type="ECO:0000313" key="11">
    <source>
        <dbReference type="EMBL" id="GAA2083366.1"/>
    </source>
</evidence>
<dbReference type="InterPro" id="IPR002481">
    <property type="entry name" value="FUR"/>
</dbReference>
<dbReference type="RefSeq" id="WP_344329435.1">
    <property type="nucleotide sequence ID" value="NZ_BAAAPY010000010.1"/>
</dbReference>
<dbReference type="PANTHER" id="PTHR33202">
    <property type="entry name" value="ZINC UPTAKE REGULATION PROTEIN"/>
    <property type="match status" value="1"/>
</dbReference>
<keyword evidence="8" id="KW-0805">Transcription regulation</keyword>
<dbReference type="Gene3D" id="3.30.1490.190">
    <property type="match status" value="1"/>
</dbReference>
<dbReference type="EMBL" id="BAAAPY010000010">
    <property type="protein sequence ID" value="GAA2083366.1"/>
    <property type="molecule type" value="Genomic_DNA"/>
</dbReference>
<evidence type="ECO:0000256" key="4">
    <source>
        <dbReference type="ARBA" id="ARBA00022491"/>
    </source>
</evidence>
<gene>
    <name evidence="11" type="ORF">GCM10009821_25600</name>
</gene>
<reference evidence="11 12" key="1">
    <citation type="journal article" date="2019" name="Int. J. Syst. Evol. Microbiol.">
        <title>The Global Catalogue of Microorganisms (GCM) 10K type strain sequencing project: providing services to taxonomists for standard genome sequencing and annotation.</title>
        <authorList>
            <consortium name="The Broad Institute Genomics Platform"/>
            <consortium name="The Broad Institute Genome Sequencing Center for Infectious Disease"/>
            <person name="Wu L."/>
            <person name="Ma J."/>
        </authorList>
    </citation>
    <scope>NUCLEOTIDE SEQUENCE [LARGE SCALE GENOMIC DNA]</scope>
    <source>
        <strain evidence="11 12">JCM 15749</strain>
    </source>
</reference>
<dbReference type="SUPFAM" id="SSF46785">
    <property type="entry name" value="Winged helix' DNA-binding domain"/>
    <property type="match status" value="1"/>
</dbReference>
<protein>
    <submittedName>
        <fullName evidence="11">Fur family transcriptional regulator</fullName>
    </submittedName>
</protein>
<dbReference type="InterPro" id="IPR043135">
    <property type="entry name" value="Fur_C"/>
</dbReference>
<sequence>MSEPSTAELLRGAGLRVTQPRLAVLDALEQHPHADTATVIDVVRANVADVSHQAVYDGLAALTAAGIVRRIQPTGHAARYERRIDDNHHHVVCRSCGAIADVDCAVGSAPCLVASHDHGFTIDEAEVVYWGTCAQCVATSA</sequence>
<comment type="similarity">
    <text evidence="2">Belongs to the Fur family.</text>
</comment>
<evidence type="ECO:0000256" key="5">
    <source>
        <dbReference type="ARBA" id="ARBA00022723"/>
    </source>
</evidence>
<evidence type="ECO:0000256" key="3">
    <source>
        <dbReference type="ARBA" id="ARBA00022490"/>
    </source>
</evidence>
<keyword evidence="5" id="KW-0479">Metal-binding</keyword>
<keyword evidence="6" id="KW-0862">Zinc</keyword>
<dbReference type="InterPro" id="IPR036388">
    <property type="entry name" value="WH-like_DNA-bd_sf"/>
</dbReference>
<keyword evidence="9" id="KW-0238">DNA-binding</keyword>
<proteinExistence type="inferred from homology"/>
<keyword evidence="7" id="KW-0408">Iron</keyword>
<dbReference type="Gene3D" id="1.10.10.10">
    <property type="entry name" value="Winged helix-like DNA-binding domain superfamily/Winged helix DNA-binding domain"/>
    <property type="match status" value="1"/>
</dbReference>
<comment type="caution">
    <text evidence="11">The sequence shown here is derived from an EMBL/GenBank/DDBJ whole genome shotgun (WGS) entry which is preliminary data.</text>
</comment>
<keyword evidence="4" id="KW-0678">Repressor</keyword>
<evidence type="ECO:0000256" key="7">
    <source>
        <dbReference type="ARBA" id="ARBA00023004"/>
    </source>
</evidence>
<evidence type="ECO:0000256" key="1">
    <source>
        <dbReference type="ARBA" id="ARBA00004496"/>
    </source>
</evidence>
<evidence type="ECO:0000256" key="6">
    <source>
        <dbReference type="ARBA" id="ARBA00022833"/>
    </source>
</evidence>
<dbReference type="Pfam" id="PF01475">
    <property type="entry name" value="FUR"/>
    <property type="match status" value="1"/>
</dbReference>
<dbReference type="PANTHER" id="PTHR33202:SF18">
    <property type="entry name" value="TRANSCRIPTIONAL REGULATOR FURA"/>
    <property type="match status" value="1"/>
</dbReference>
<evidence type="ECO:0000313" key="12">
    <source>
        <dbReference type="Proteomes" id="UP001501480"/>
    </source>
</evidence>
<evidence type="ECO:0000256" key="2">
    <source>
        <dbReference type="ARBA" id="ARBA00007957"/>
    </source>
</evidence>
<keyword evidence="12" id="KW-1185">Reference proteome</keyword>
<dbReference type="InterPro" id="IPR036390">
    <property type="entry name" value="WH_DNA-bd_sf"/>
</dbReference>
<organism evidence="11 12">
    <name type="scientific">Aeromicrobium halocynthiae</name>
    <dbReference type="NCBI Taxonomy" id="560557"/>
    <lineage>
        <taxon>Bacteria</taxon>
        <taxon>Bacillati</taxon>
        <taxon>Actinomycetota</taxon>
        <taxon>Actinomycetes</taxon>
        <taxon>Propionibacteriales</taxon>
        <taxon>Nocardioidaceae</taxon>
        <taxon>Aeromicrobium</taxon>
    </lineage>
</organism>